<dbReference type="SMART" id="SM00022">
    <property type="entry name" value="PLAc"/>
    <property type="match status" value="1"/>
</dbReference>
<evidence type="ECO:0000259" key="18">
    <source>
        <dbReference type="PROSITE" id="PS50850"/>
    </source>
</evidence>
<keyword evidence="10 17" id="KW-0472">Membrane</keyword>
<comment type="similarity">
    <text evidence="3 15">Belongs to the lysophospholipase family.</text>
</comment>
<feature type="region of interest" description="Disordered" evidence="16">
    <location>
        <begin position="1"/>
        <end position="31"/>
    </location>
</feature>
<dbReference type="CDD" id="cd07203">
    <property type="entry name" value="cPLA2_Fungal_PLB"/>
    <property type="match status" value="1"/>
</dbReference>
<feature type="transmembrane region" description="Helical" evidence="17">
    <location>
        <begin position="386"/>
        <end position="405"/>
    </location>
</feature>
<feature type="transmembrane region" description="Helical" evidence="17">
    <location>
        <begin position="213"/>
        <end position="232"/>
    </location>
</feature>
<dbReference type="GO" id="GO:0006351">
    <property type="term" value="P:DNA-templated transcription"/>
    <property type="evidence" value="ECO:0007669"/>
    <property type="project" value="InterPro"/>
</dbReference>
<evidence type="ECO:0000256" key="2">
    <source>
        <dbReference type="ARBA" id="ARBA00004141"/>
    </source>
</evidence>
<evidence type="ECO:0000256" key="9">
    <source>
        <dbReference type="ARBA" id="ARBA00023098"/>
    </source>
</evidence>
<dbReference type="Gene3D" id="1.20.1250.20">
    <property type="entry name" value="MFS general substrate transporter like domains"/>
    <property type="match status" value="1"/>
</dbReference>
<dbReference type="GO" id="GO:0009395">
    <property type="term" value="P:phospholipid catabolic process"/>
    <property type="evidence" value="ECO:0007669"/>
    <property type="project" value="InterPro"/>
</dbReference>
<evidence type="ECO:0000313" key="20">
    <source>
        <dbReference type="EMBL" id="KAF7113806.1"/>
    </source>
</evidence>
<evidence type="ECO:0000256" key="8">
    <source>
        <dbReference type="ARBA" id="ARBA00022989"/>
    </source>
</evidence>
<feature type="transmembrane region" description="Helical" evidence="17">
    <location>
        <begin position="426"/>
        <end position="445"/>
    </location>
</feature>
<dbReference type="Pfam" id="PF07690">
    <property type="entry name" value="MFS_1"/>
    <property type="match status" value="1"/>
</dbReference>
<feature type="domain" description="PLA2c" evidence="19">
    <location>
        <begin position="577"/>
        <end position="1121"/>
    </location>
</feature>
<organism evidence="20 21">
    <name type="scientific">Aspergillus hiratsukae</name>
    <dbReference type="NCBI Taxonomy" id="1194566"/>
    <lineage>
        <taxon>Eukaryota</taxon>
        <taxon>Fungi</taxon>
        <taxon>Dikarya</taxon>
        <taxon>Ascomycota</taxon>
        <taxon>Pezizomycotina</taxon>
        <taxon>Eurotiomycetes</taxon>
        <taxon>Eurotiomycetidae</taxon>
        <taxon>Eurotiales</taxon>
        <taxon>Aspergillaceae</taxon>
        <taxon>Aspergillus</taxon>
        <taxon>Aspergillus subgen. Fumigati</taxon>
    </lineage>
</organism>
<dbReference type="GO" id="GO:0022857">
    <property type="term" value="F:transmembrane transporter activity"/>
    <property type="evidence" value="ECO:0007669"/>
    <property type="project" value="InterPro"/>
</dbReference>
<evidence type="ECO:0000256" key="15">
    <source>
        <dbReference type="RuleBase" id="RU362103"/>
    </source>
</evidence>
<evidence type="ECO:0000256" key="5">
    <source>
        <dbReference type="ARBA" id="ARBA00022692"/>
    </source>
</evidence>
<dbReference type="PROSITE" id="PS51210">
    <property type="entry name" value="PLA2C"/>
    <property type="match status" value="1"/>
</dbReference>
<dbReference type="InterPro" id="IPR036259">
    <property type="entry name" value="MFS_trans_sf"/>
</dbReference>
<evidence type="ECO:0000256" key="1">
    <source>
        <dbReference type="ARBA" id="ARBA00002169"/>
    </source>
</evidence>
<dbReference type="GO" id="GO:0008270">
    <property type="term" value="F:zinc ion binding"/>
    <property type="evidence" value="ECO:0007669"/>
    <property type="project" value="InterPro"/>
</dbReference>
<comment type="caution">
    <text evidence="20">The sequence shown here is derived from an EMBL/GenBank/DDBJ whole genome shotgun (WGS) entry which is preliminary data.</text>
</comment>
<dbReference type="GO" id="GO:0005886">
    <property type="term" value="C:plasma membrane"/>
    <property type="evidence" value="ECO:0007669"/>
    <property type="project" value="TreeGrafter"/>
</dbReference>
<dbReference type="CDD" id="cd17323">
    <property type="entry name" value="MFS_Tpo1_MDR_like"/>
    <property type="match status" value="1"/>
</dbReference>
<sequence>MDSPETSTLDLHSTKTFNSEHHGSQPLDRASDCLSDETVDHLEPLELTRINTYRLQQKTTVGSTRGPAPRDAWLPMGAGKEYPPLLPDPETYVVEFDGAEDPLHPYNWSMTRRIFLVCILCYGTFAGSFASAVFSAAIASASKEFHVSQEVGSLGVTLYVLGFAAGPTIWAPASELIGRRWPLSLGLLGCGIFTLGCATGKDLQTLMICRFFAGLFAASPIAVVPAVFADLFNNAQRGIVMSIFCMAVFIGPFAAPFVGGYITMSALGWRWTMYISAIMVLVGFVLVVLFLDETYAPVILVRKAATLRRQTHNWGIHAKQDEVEVDFQELVRNNFTRPVKMLFTEPILLLISLYISFIYGLIYALLGAYPVVFEEVYGMNMGDGGLAFVGLIVGELLGGVFILLLQGSYIKKLAANGDVPVPEWRLPPAIVGGVTFAAGMFWFGWTGYTSTIHWVVPISSGILTGFGIFCIFLQCFNNIVDCYPTLAASTIAANTILRSAVGCAFPLFSRQMMENLGVQWAGTMLGCIAAVMVPIPIAFMVYGPWLRTPAKRASLATTPLKRALPNAPNGYTPEGETCPSNPPSVRNATSLSDAETSWLKVRRNNTRDALQAFLSRVDLGPFNGSDYIDNHSTNASALPNIGIAASGGGYRALMNGGGALQAFDNRTANSTLSGQLGGILQSATYLSGLSGGSWLVGSMYMNNFSDVSSLRDNGSVWQFQDSIFSGPTQSTLWNISTGRYYSQLLSAVDGKSDAGYEVSITDYWGRSLSYQLINATEGGVAYTWSSIALSQDFQAGTMPMPLVIADGRAPGEILVPANATVFEFNPWEFGSWGESLSAFVSLEFLGSNFSGGTLPTGERCVRGFDNAGFIMGTSSSLFNQAFLQINDTEASPAVKNSITAILGRIGADNNDIAVYKPNPFYRYASPSQYTTSPSLTLVDGGEDLQNIPLDPLLQPQRHVDVILALDSSADTRTRWPNGTSLVATYERNIRSSGTNGGLPFPSVPDQNTFVNLGLNNRPTFFGCNSSNITGSAPLVVYIPNAPYIYPSNVSTFDLQYNTSERNAIIENGYDVATLGNATLDSNWPSCLACAMLSRSFERTNTTVPEICGTCFDKYCWNGTINATTPGDYDPALKLTRDALSEMINRLERVESLLSASTRNPTDQHQVTPLLPVGGPVGRDDGSSFCLTDRMGFSSFIGSASGFSLVSPRGLRSISELTGSTELSDFFLKRARTYMLSWSEEMISTWQNLTPDDQTPLPPRESAILMVNYFFTSINPIMPLFDQENFMELFERQYSGDPPRGVSWYATLNAVLGIGRLIFEDEARLHPSTMDACRETEGTLHVLSSLRNCYSVFTQLAYSCKDIMAVQALIGMAVILDILLDIEASYMAIGVAARLALALGLHQAPIDSHLTTSKIEQRRNVFWVLYVQDRCISLRLGRPPTICEDDIEVSEPRTCRLLKPPHVKNGLSYFAHFLELARIKGEIYSKLYSVPSPKANRRAEGIATLNNLDEKLAIWRGSLPELPPLEKALHFPIPGIFLSTVLLHAEYYNCQLMLHRTGLYGDAFGASDHSIFETTSAESHGISSRTKSLTAARHTAQLLNGLRESGNLSRNNLARRMSYYALSAFFDIFINLLLHPKDASASSDFHWLQTIADSMFDALTSSSSPLAFLLSEILQKMTAIAKDILLRTASDNASQSILTPIAPAINTMAYAVDATGGFPPSTISSAEQPTSPGYPYNFPLPFTSNVRLSFEPTPIEGLGSFGTAGDTLWGSGPCLQ</sequence>
<dbReference type="InterPro" id="IPR011701">
    <property type="entry name" value="MFS"/>
</dbReference>
<evidence type="ECO:0000313" key="21">
    <source>
        <dbReference type="Proteomes" id="UP000630445"/>
    </source>
</evidence>
<dbReference type="SMART" id="SM00906">
    <property type="entry name" value="Fungal_trans"/>
    <property type="match status" value="1"/>
</dbReference>
<keyword evidence="12" id="KW-0539">Nucleus</keyword>
<comment type="subcellular location">
    <subcellularLocation>
        <location evidence="2">Membrane</location>
        <topology evidence="2">Multi-pass membrane protein</topology>
    </subcellularLocation>
</comment>
<keyword evidence="21" id="KW-1185">Reference proteome</keyword>
<comment type="function">
    <text evidence="1">Catalyzes the release of fatty acids from lysophospholipids.</text>
</comment>
<dbReference type="Proteomes" id="UP000630445">
    <property type="component" value="Unassembled WGS sequence"/>
</dbReference>
<feature type="domain" description="Major facilitator superfamily (MFS) profile" evidence="18">
    <location>
        <begin position="116"/>
        <end position="547"/>
    </location>
</feature>
<dbReference type="InterPro" id="IPR007219">
    <property type="entry name" value="XnlR_reg_dom"/>
</dbReference>
<dbReference type="PANTHER" id="PTHR23502:SF138">
    <property type="entry name" value="MAJOR FACILITATOR SUPERFAMILY (MFS) PROFILE DOMAIN-CONTAINING PROTEIN-RELATED"/>
    <property type="match status" value="1"/>
</dbReference>
<gene>
    <name evidence="20" type="ORF">CNMCM5793_004861</name>
</gene>
<proteinExistence type="inferred from homology"/>
<dbReference type="OrthoDB" id="9986881at2759"/>
<accession>A0A8H6U9G4</accession>
<dbReference type="FunFam" id="1.20.1250.20:FF:000011">
    <property type="entry name" value="MFS multidrug transporter, putative"/>
    <property type="match status" value="1"/>
</dbReference>
<feature type="transmembrane region" description="Helical" evidence="17">
    <location>
        <begin position="271"/>
        <end position="291"/>
    </location>
</feature>
<protein>
    <recommendedName>
        <fullName evidence="4 15">Lysophospholipase</fullName>
        <ecNumber evidence="4 15">3.1.1.5</ecNumber>
    </recommendedName>
</protein>
<dbReference type="Pfam" id="PF04082">
    <property type="entry name" value="Fungal_trans"/>
    <property type="match status" value="1"/>
</dbReference>
<keyword evidence="8 17" id="KW-1133">Transmembrane helix</keyword>
<evidence type="ECO:0000256" key="13">
    <source>
        <dbReference type="ARBA" id="ARBA00049531"/>
    </source>
</evidence>
<dbReference type="FunFam" id="3.40.1090.10:FF:000010">
    <property type="entry name" value="Lysophospholipase"/>
    <property type="match status" value="1"/>
</dbReference>
<feature type="transmembrane region" description="Helical" evidence="17">
    <location>
        <begin position="239"/>
        <end position="259"/>
    </location>
</feature>
<feature type="transmembrane region" description="Helical" evidence="17">
    <location>
        <begin position="183"/>
        <end position="201"/>
    </location>
</feature>
<keyword evidence="11" id="KW-0325">Glycoprotein</keyword>
<evidence type="ECO:0000256" key="3">
    <source>
        <dbReference type="ARBA" id="ARBA00008780"/>
    </source>
</evidence>
<evidence type="ECO:0000256" key="7">
    <source>
        <dbReference type="ARBA" id="ARBA00022963"/>
    </source>
</evidence>
<dbReference type="Pfam" id="PF01735">
    <property type="entry name" value="PLA2_B"/>
    <property type="match status" value="1"/>
</dbReference>
<reference evidence="20" key="1">
    <citation type="submission" date="2020-06" db="EMBL/GenBank/DDBJ databases">
        <title>Draft genome sequences of strains closely related to Aspergillus parafelis and Aspergillus hiratsukae.</title>
        <authorList>
            <person name="Dos Santos R.A.C."/>
            <person name="Rivero-Menendez O."/>
            <person name="Steenwyk J.L."/>
            <person name="Mead M.E."/>
            <person name="Goldman G.H."/>
            <person name="Alastruey-Izquierdo A."/>
            <person name="Rokas A."/>
        </authorList>
    </citation>
    <scope>NUCLEOTIDE SEQUENCE</scope>
    <source>
        <strain evidence="20">CNM-CM5793</strain>
    </source>
</reference>
<feature type="transmembrane region" description="Helical" evidence="17">
    <location>
        <begin position="114"/>
        <end position="139"/>
    </location>
</feature>
<evidence type="ECO:0000256" key="14">
    <source>
        <dbReference type="PROSITE-ProRule" id="PRU00555"/>
    </source>
</evidence>
<evidence type="ECO:0000256" key="4">
    <source>
        <dbReference type="ARBA" id="ARBA00013274"/>
    </source>
</evidence>
<evidence type="ECO:0000259" key="19">
    <source>
        <dbReference type="PROSITE" id="PS51210"/>
    </source>
</evidence>
<dbReference type="EMBL" id="JACBAD010002129">
    <property type="protein sequence ID" value="KAF7113806.1"/>
    <property type="molecule type" value="Genomic_DNA"/>
</dbReference>
<dbReference type="Gene3D" id="3.40.1090.10">
    <property type="entry name" value="Cytosolic phospholipase A2 catalytic domain"/>
    <property type="match status" value="1"/>
</dbReference>
<dbReference type="InterPro" id="IPR016035">
    <property type="entry name" value="Acyl_Trfase/lysoPLipase"/>
</dbReference>
<feature type="region of interest" description="Disordered" evidence="16">
    <location>
        <begin position="565"/>
        <end position="589"/>
    </location>
</feature>
<dbReference type="PROSITE" id="PS50850">
    <property type="entry name" value="MFS"/>
    <property type="match status" value="1"/>
</dbReference>
<evidence type="ECO:0000256" key="6">
    <source>
        <dbReference type="ARBA" id="ARBA00022801"/>
    </source>
</evidence>
<keyword evidence="7 14" id="KW-0442">Lipid degradation</keyword>
<keyword evidence="9 14" id="KW-0443">Lipid metabolism</keyword>
<dbReference type="EC" id="3.1.1.5" evidence="4 15"/>
<feature type="transmembrane region" description="Helical" evidence="17">
    <location>
        <begin position="347"/>
        <end position="366"/>
    </location>
</feature>
<dbReference type="GO" id="GO:0004622">
    <property type="term" value="F:phosphatidylcholine lysophospholipase activity"/>
    <property type="evidence" value="ECO:0007669"/>
    <property type="project" value="UniProtKB-EC"/>
</dbReference>
<feature type="transmembrane region" description="Helical" evidence="17">
    <location>
        <begin position="520"/>
        <end position="542"/>
    </location>
</feature>
<evidence type="ECO:0000256" key="11">
    <source>
        <dbReference type="ARBA" id="ARBA00023180"/>
    </source>
</evidence>
<keyword evidence="6 14" id="KW-0378">Hydrolase</keyword>
<evidence type="ECO:0000256" key="12">
    <source>
        <dbReference type="ARBA" id="ARBA00023242"/>
    </source>
</evidence>
<feature type="transmembrane region" description="Helical" evidence="17">
    <location>
        <begin position="485"/>
        <end position="508"/>
    </location>
</feature>
<dbReference type="SUPFAM" id="SSF52151">
    <property type="entry name" value="FabD/lysophospholipase-like"/>
    <property type="match status" value="1"/>
</dbReference>
<evidence type="ECO:0000256" key="16">
    <source>
        <dbReference type="SAM" id="MobiDB-lite"/>
    </source>
</evidence>
<dbReference type="InterPro" id="IPR002642">
    <property type="entry name" value="LysoPLipase_cat_dom"/>
</dbReference>
<name>A0A8H6U9G4_9EURO</name>
<dbReference type="GO" id="GO:0003677">
    <property type="term" value="F:DNA binding"/>
    <property type="evidence" value="ECO:0007669"/>
    <property type="project" value="InterPro"/>
</dbReference>
<dbReference type="PANTHER" id="PTHR23502">
    <property type="entry name" value="MAJOR FACILITATOR SUPERFAMILY"/>
    <property type="match status" value="1"/>
</dbReference>
<feature type="compositionally biased region" description="Polar residues" evidence="16">
    <location>
        <begin position="1"/>
        <end position="17"/>
    </location>
</feature>
<dbReference type="CDD" id="cd12148">
    <property type="entry name" value="fungal_TF_MHR"/>
    <property type="match status" value="1"/>
</dbReference>
<dbReference type="SUPFAM" id="SSF103473">
    <property type="entry name" value="MFS general substrate transporter"/>
    <property type="match status" value="1"/>
</dbReference>
<comment type="catalytic activity">
    <reaction evidence="13 15">
        <text>a 1-acyl-sn-glycero-3-phosphocholine + H2O = sn-glycerol 3-phosphocholine + a fatty acid + H(+)</text>
        <dbReference type="Rhea" id="RHEA:15177"/>
        <dbReference type="ChEBI" id="CHEBI:15377"/>
        <dbReference type="ChEBI" id="CHEBI:15378"/>
        <dbReference type="ChEBI" id="CHEBI:16870"/>
        <dbReference type="ChEBI" id="CHEBI:28868"/>
        <dbReference type="ChEBI" id="CHEBI:58168"/>
        <dbReference type="EC" id="3.1.1.5"/>
    </reaction>
</comment>
<feature type="transmembrane region" description="Helical" evidence="17">
    <location>
        <begin position="451"/>
        <end position="473"/>
    </location>
</feature>
<keyword evidence="5 17" id="KW-0812">Transmembrane</keyword>
<feature type="transmembrane region" description="Helical" evidence="17">
    <location>
        <begin position="151"/>
        <end position="171"/>
    </location>
</feature>
<evidence type="ECO:0000256" key="17">
    <source>
        <dbReference type="SAM" id="Phobius"/>
    </source>
</evidence>
<dbReference type="InterPro" id="IPR020846">
    <property type="entry name" value="MFS_dom"/>
</dbReference>
<evidence type="ECO:0000256" key="10">
    <source>
        <dbReference type="ARBA" id="ARBA00023136"/>
    </source>
</evidence>